<keyword evidence="2" id="KW-1185">Reference proteome</keyword>
<organism evidence="1 2">
    <name type="scientific">Zhongshania borealis</name>
    <dbReference type="NCBI Taxonomy" id="889488"/>
    <lineage>
        <taxon>Bacteria</taxon>
        <taxon>Pseudomonadati</taxon>
        <taxon>Pseudomonadota</taxon>
        <taxon>Gammaproteobacteria</taxon>
        <taxon>Cellvibrionales</taxon>
        <taxon>Spongiibacteraceae</taxon>
        <taxon>Zhongshania</taxon>
    </lineage>
</organism>
<dbReference type="Proteomes" id="UP001500392">
    <property type="component" value="Unassembled WGS sequence"/>
</dbReference>
<evidence type="ECO:0000313" key="1">
    <source>
        <dbReference type="EMBL" id="GAA4087845.1"/>
    </source>
</evidence>
<gene>
    <name evidence="1" type="ORF">GCM10022414_08310</name>
</gene>
<sequence>MLSYLELVELANGDVVLQRSEGDENPLVTIRFSDETREHINGSCLEIARAMVQAGIEAVSTAAEEDAFAEDGEADLDELELQAKIVH</sequence>
<dbReference type="RefSeq" id="WP_344932625.1">
    <property type="nucleotide sequence ID" value="NZ_BAABDM010000001.1"/>
</dbReference>
<evidence type="ECO:0000313" key="2">
    <source>
        <dbReference type="Proteomes" id="UP001500392"/>
    </source>
</evidence>
<accession>A0ABP7WFB9</accession>
<proteinExistence type="predicted"/>
<protein>
    <submittedName>
        <fullName evidence="1">Uncharacterized protein</fullName>
    </submittedName>
</protein>
<dbReference type="EMBL" id="BAABDM010000001">
    <property type="protein sequence ID" value="GAA4087845.1"/>
    <property type="molecule type" value="Genomic_DNA"/>
</dbReference>
<name>A0ABP7WFB9_9GAMM</name>
<comment type="caution">
    <text evidence="1">The sequence shown here is derived from an EMBL/GenBank/DDBJ whole genome shotgun (WGS) entry which is preliminary data.</text>
</comment>
<reference evidence="2" key="1">
    <citation type="journal article" date="2019" name="Int. J. Syst. Evol. Microbiol.">
        <title>The Global Catalogue of Microorganisms (GCM) 10K type strain sequencing project: providing services to taxonomists for standard genome sequencing and annotation.</title>
        <authorList>
            <consortium name="The Broad Institute Genomics Platform"/>
            <consortium name="The Broad Institute Genome Sequencing Center for Infectious Disease"/>
            <person name="Wu L."/>
            <person name="Ma J."/>
        </authorList>
    </citation>
    <scope>NUCLEOTIDE SEQUENCE [LARGE SCALE GENOMIC DNA]</scope>
    <source>
        <strain evidence="2">JCM 17304</strain>
    </source>
</reference>